<evidence type="ECO:0000256" key="1">
    <source>
        <dbReference type="SAM" id="SignalP"/>
    </source>
</evidence>
<gene>
    <name evidence="3" type="ORF">Q3O59_05660</name>
</gene>
<dbReference type="InterPro" id="IPR001638">
    <property type="entry name" value="Solute-binding_3/MltF_N"/>
</dbReference>
<keyword evidence="4" id="KW-1185">Reference proteome</keyword>
<protein>
    <submittedName>
        <fullName evidence="3">Transporter substrate-binding domain-containing protein</fullName>
    </submittedName>
</protein>
<dbReference type="SUPFAM" id="SSF53850">
    <property type="entry name" value="Periplasmic binding protein-like II"/>
    <property type="match status" value="1"/>
</dbReference>
<feature type="signal peptide" evidence="1">
    <location>
        <begin position="1"/>
        <end position="24"/>
    </location>
</feature>
<evidence type="ECO:0000313" key="3">
    <source>
        <dbReference type="EMBL" id="MDP4528516.1"/>
    </source>
</evidence>
<accession>A0ABT9GNH0</accession>
<dbReference type="EMBL" id="JAUZVY010000002">
    <property type="protein sequence ID" value="MDP4528516.1"/>
    <property type="molecule type" value="Genomic_DNA"/>
</dbReference>
<dbReference type="Proteomes" id="UP001236258">
    <property type="component" value="Unassembled WGS sequence"/>
</dbReference>
<reference evidence="3 4" key="1">
    <citation type="submission" date="2023-08" db="EMBL/GenBank/DDBJ databases">
        <authorList>
            <person name="Joshi A."/>
            <person name="Thite S."/>
        </authorList>
    </citation>
    <scope>NUCLEOTIDE SEQUENCE [LARGE SCALE GENOMIC DNA]</scope>
    <source>
        <strain evidence="3 4">1E1</strain>
    </source>
</reference>
<comment type="caution">
    <text evidence="3">The sequence shown here is derived from an EMBL/GenBank/DDBJ whole genome shotgun (WGS) entry which is preliminary data.</text>
</comment>
<dbReference type="Gene3D" id="3.40.190.10">
    <property type="entry name" value="Periplasmic binding protein-like II"/>
    <property type="match status" value="2"/>
</dbReference>
<dbReference type="RefSeq" id="WP_305944651.1">
    <property type="nucleotide sequence ID" value="NZ_JAUZVY010000002.1"/>
</dbReference>
<feature type="domain" description="Solute-binding protein family 3/N-terminal" evidence="2">
    <location>
        <begin position="36"/>
        <end position="235"/>
    </location>
</feature>
<name>A0ABT9GNH0_9GAMM</name>
<keyword evidence="1" id="KW-0732">Signal</keyword>
<evidence type="ECO:0000259" key="2">
    <source>
        <dbReference type="Pfam" id="PF00497"/>
    </source>
</evidence>
<proteinExistence type="predicted"/>
<organism evidence="3 4">
    <name type="scientific">Alkalimonas delamerensis</name>
    <dbReference type="NCBI Taxonomy" id="265981"/>
    <lineage>
        <taxon>Bacteria</taxon>
        <taxon>Pseudomonadati</taxon>
        <taxon>Pseudomonadota</taxon>
        <taxon>Gammaproteobacteria</taxon>
        <taxon>Alkalimonas</taxon>
    </lineage>
</organism>
<evidence type="ECO:0000313" key="4">
    <source>
        <dbReference type="Proteomes" id="UP001236258"/>
    </source>
</evidence>
<sequence>MKRYLSGWLLAVVLYCLWPVQSQAAEQEPLHWGFVHFPPFYYLDEQGQAAGRLATLLKQVMVQVGRHYEYQQYPNRRMIHKLNTSKLDIALVMTSVLEDRDQYLTSRCPISSMTLSAFWLGERPKVKQISDLFGSRVILMSGFSYGGLRPMLKPGYGVVREMVEVGQHQLGIEALQLNRGDYLLNYKETATLALSADEAADVRHSVLSEIPVYFLLRADLPDSHALMQQIEQALTSLVGDSCRDD</sequence>
<dbReference type="Pfam" id="PF00497">
    <property type="entry name" value="SBP_bac_3"/>
    <property type="match status" value="1"/>
</dbReference>
<feature type="chain" id="PRO_5046588300" evidence="1">
    <location>
        <begin position="25"/>
        <end position="245"/>
    </location>
</feature>